<keyword evidence="1" id="KW-0732">Signal</keyword>
<evidence type="ECO:0000313" key="2">
    <source>
        <dbReference type="EMBL" id="CAH1796816.1"/>
    </source>
</evidence>
<feature type="non-terminal residue" evidence="2">
    <location>
        <position position="176"/>
    </location>
</feature>
<evidence type="ECO:0000256" key="1">
    <source>
        <dbReference type="SAM" id="SignalP"/>
    </source>
</evidence>
<dbReference type="AlphaFoldDB" id="A0A8S4PVQ5"/>
<protein>
    <recommendedName>
        <fullName evidence="4">Secreted protein</fullName>
    </recommendedName>
</protein>
<gene>
    <name evidence="2" type="ORF">OFUS_LOCUS21185</name>
</gene>
<evidence type="ECO:0008006" key="4">
    <source>
        <dbReference type="Google" id="ProtNLM"/>
    </source>
</evidence>
<feature type="chain" id="PRO_5035923709" description="Secreted protein" evidence="1">
    <location>
        <begin position="23"/>
        <end position="176"/>
    </location>
</feature>
<accession>A0A8S4PVQ5</accession>
<proteinExistence type="predicted"/>
<keyword evidence="3" id="KW-1185">Reference proteome</keyword>
<feature type="non-terminal residue" evidence="2">
    <location>
        <position position="1"/>
    </location>
</feature>
<reference evidence="2" key="1">
    <citation type="submission" date="2022-03" db="EMBL/GenBank/DDBJ databases">
        <authorList>
            <person name="Martin C."/>
        </authorList>
    </citation>
    <scope>NUCLEOTIDE SEQUENCE</scope>
</reference>
<organism evidence="2 3">
    <name type="scientific">Owenia fusiformis</name>
    <name type="common">Polychaete worm</name>
    <dbReference type="NCBI Taxonomy" id="6347"/>
    <lineage>
        <taxon>Eukaryota</taxon>
        <taxon>Metazoa</taxon>
        <taxon>Spiralia</taxon>
        <taxon>Lophotrochozoa</taxon>
        <taxon>Annelida</taxon>
        <taxon>Polychaeta</taxon>
        <taxon>Sedentaria</taxon>
        <taxon>Canalipalpata</taxon>
        <taxon>Sabellida</taxon>
        <taxon>Oweniida</taxon>
        <taxon>Oweniidae</taxon>
        <taxon>Owenia</taxon>
    </lineage>
</organism>
<dbReference type="EMBL" id="CAIIXF020000010">
    <property type="protein sequence ID" value="CAH1796816.1"/>
    <property type="molecule type" value="Genomic_DNA"/>
</dbReference>
<comment type="caution">
    <text evidence="2">The sequence shown here is derived from an EMBL/GenBank/DDBJ whole genome shotgun (WGS) entry which is preliminary data.</text>
</comment>
<name>A0A8S4PVQ5_OWEFU</name>
<dbReference type="Proteomes" id="UP000749559">
    <property type="component" value="Unassembled WGS sequence"/>
</dbReference>
<feature type="signal peptide" evidence="1">
    <location>
        <begin position="1"/>
        <end position="22"/>
    </location>
</feature>
<evidence type="ECO:0000313" key="3">
    <source>
        <dbReference type="Proteomes" id="UP000749559"/>
    </source>
</evidence>
<sequence>EMAALPLLFLLYQGLGLIKVSSAGTQAVSQECQRLPCGGDNAVAKVIQCPKYHEIQILRVKNIAERTCDGIKICETQIRYPHNIKRKCNNRNRCLFASLTLENEGERCKTFDEDGRIIWHKTTTQEVCYNCHPLPTTTPGFISPTKVDNQYLNDDDCSYGDFLLVRHNDHTNDRDI</sequence>